<evidence type="ECO:0000313" key="1">
    <source>
        <dbReference type="EMBL" id="KAH7921202.1"/>
    </source>
</evidence>
<reference evidence="1" key="1">
    <citation type="journal article" date="2021" name="New Phytol.">
        <title>Evolutionary innovations through gain and loss of genes in the ectomycorrhizal Boletales.</title>
        <authorList>
            <person name="Wu G."/>
            <person name="Miyauchi S."/>
            <person name="Morin E."/>
            <person name="Kuo A."/>
            <person name="Drula E."/>
            <person name="Varga T."/>
            <person name="Kohler A."/>
            <person name="Feng B."/>
            <person name="Cao Y."/>
            <person name="Lipzen A."/>
            <person name="Daum C."/>
            <person name="Hundley H."/>
            <person name="Pangilinan J."/>
            <person name="Johnson J."/>
            <person name="Barry K."/>
            <person name="LaButti K."/>
            <person name="Ng V."/>
            <person name="Ahrendt S."/>
            <person name="Min B."/>
            <person name="Choi I.G."/>
            <person name="Park H."/>
            <person name="Plett J.M."/>
            <person name="Magnuson J."/>
            <person name="Spatafora J.W."/>
            <person name="Nagy L.G."/>
            <person name="Henrissat B."/>
            <person name="Grigoriev I.V."/>
            <person name="Yang Z.L."/>
            <person name="Xu J."/>
            <person name="Martin F.M."/>
        </authorList>
    </citation>
    <scope>NUCLEOTIDE SEQUENCE</scope>
    <source>
        <strain evidence="1">KUC20120723A-06</strain>
    </source>
</reference>
<organism evidence="1 2">
    <name type="scientific">Leucogyrophana mollusca</name>
    <dbReference type="NCBI Taxonomy" id="85980"/>
    <lineage>
        <taxon>Eukaryota</taxon>
        <taxon>Fungi</taxon>
        <taxon>Dikarya</taxon>
        <taxon>Basidiomycota</taxon>
        <taxon>Agaricomycotina</taxon>
        <taxon>Agaricomycetes</taxon>
        <taxon>Agaricomycetidae</taxon>
        <taxon>Boletales</taxon>
        <taxon>Boletales incertae sedis</taxon>
        <taxon>Leucogyrophana</taxon>
    </lineage>
</organism>
<gene>
    <name evidence="1" type="ORF">BV22DRAFT_1122289</name>
</gene>
<name>A0ACB8B6B4_9AGAM</name>
<sequence length="446" mass="49483">MTPQVLQFSHIVASDVDISSRHDPLSLMIKVGKASKKTGLARGSNHTVHWDDALSFDLSGSTTLEMSIMHGGDSIWKTARYTTDDVFLDGTTGPIRLDLFDAKGQAGISIGKIEFSVCAYWPITSEQELTSAFAASRNTPTVAPLVLRISKIKFSPNADVHKSQYQIRLTIGGRSILITVARSPGTESESDEAFHFGVHLLAHTYIEAEIIHHHAFPGLHDTILGRTQQKLVDDLFLINPIPSPTLSLHVYSENSRSAIGKVEFCFDRYSLAESRLVEKESRSSVRTTHPNRTHFGLPVTMQHQQLQQSLEPTYITFPTTSHTLKLSKIKVDNIPDSMGHRFYVQAKVGAVTMKTAAAAADSKHEIRWNDALDLPLHQSRNIHFQLFERSLPHLGGKCIKTTREVTIDDLLEDKSSGLVRCKQPLYGYGATLGQGIEMGEIEFCIN</sequence>
<keyword evidence="2" id="KW-1185">Reference proteome</keyword>
<protein>
    <submittedName>
        <fullName evidence="1">Uncharacterized protein</fullName>
    </submittedName>
</protein>
<proteinExistence type="predicted"/>
<dbReference type="EMBL" id="MU266537">
    <property type="protein sequence ID" value="KAH7921202.1"/>
    <property type="molecule type" value="Genomic_DNA"/>
</dbReference>
<evidence type="ECO:0000313" key="2">
    <source>
        <dbReference type="Proteomes" id="UP000790709"/>
    </source>
</evidence>
<dbReference type="Proteomes" id="UP000790709">
    <property type="component" value="Unassembled WGS sequence"/>
</dbReference>
<accession>A0ACB8B6B4</accession>
<comment type="caution">
    <text evidence="1">The sequence shown here is derived from an EMBL/GenBank/DDBJ whole genome shotgun (WGS) entry which is preliminary data.</text>
</comment>